<organism evidence="2">
    <name type="scientific">Aphanomyces astaci</name>
    <name type="common">Crayfish plague agent</name>
    <dbReference type="NCBI Taxonomy" id="112090"/>
    <lineage>
        <taxon>Eukaryota</taxon>
        <taxon>Sar</taxon>
        <taxon>Stramenopiles</taxon>
        <taxon>Oomycota</taxon>
        <taxon>Saprolegniomycetes</taxon>
        <taxon>Saprolegniales</taxon>
        <taxon>Verrucalvaceae</taxon>
        <taxon>Aphanomyces</taxon>
    </lineage>
</organism>
<dbReference type="EMBL" id="KI913122">
    <property type="protein sequence ID" value="ETV82263.1"/>
    <property type="molecule type" value="Genomic_DNA"/>
</dbReference>
<accession>W4GTN3</accession>
<protein>
    <submittedName>
        <fullName evidence="2">Uncharacterized protein</fullName>
    </submittedName>
</protein>
<dbReference type="GeneID" id="20806958"/>
<name>W4GTN3_APHAT</name>
<keyword evidence="1" id="KW-0472">Membrane</keyword>
<dbReference type="AlphaFoldDB" id="W4GTN3"/>
<evidence type="ECO:0000313" key="2">
    <source>
        <dbReference type="EMBL" id="ETV82263.1"/>
    </source>
</evidence>
<evidence type="ECO:0000256" key="1">
    <source>
        <dbReference type="SAM" id="Phobius"/>
    </source>
</evidence>
<proteinExistence type="predicted"/>
<feature type="transmembrane region" description="Helical" evidence="1">
    <location>
        <begin position="111"/>
        <end position="133"/>
    </location>
</feature>
<sequence>MSVPIANSKEDDKNDTVLQCIPRNNPHAVFLGHNGTTNSDTISTPLLHNANDSNVNSSMSALLFVASPTTSPLIDGNEVTIKAPLEGPSMHDSVSNDPVPRPNGAMANMQTVVLCVVASTVVVVAIVTGMQALRRQIRRPNHFDTQANVDATSVSSM</sequence>
<keyword evidence="1" id="KW-1133">Transmembrane helix</keyword>
<keyword evidence="1" id="KW-0812">Transmembrane</keyword>
<dbReference type="VEuPathDB" id="FungiDB:H257_04962"/>
<reference evidence="2" key="1">
    <citation type="submission" date="2013-12" db="EMBL/GenBank/DDBJ databases">
        <title>The Genome Sequence of Aphanomyces astaci APO3.</title>
        <authorList>
            <consortium name="The Broad Institute Genomics Platform"/>
            <person name="Russ C."/>
            <person name="Tyler B."/>
            <person name="van West P."/>
            <person name="Dieguez-Uribeondo J."/>
            <person name="Young S.K."/>
            <person name="Zeng Q."/>
            <person name="Gargeya S."/>
            <person name="Fitzgerald M."/>
            <person name="Abouelleil A."/>
            <person name="Alvarado L."/>
            <person name="Chapman S.B."/>
            <person name="Gainer-Dewar J."/>
            <person name="Goldberg J."/>
            <person name="Griggs A."/>
            <person name="Gujja S."/>
            <person name="Hansen M."/>
            <person name="Howarth C."/>
            <person name="Imamovic A."/>
            <person name="Ireland A."/>
            <person name="Larimer J."/>
            <person name="McCowan C."/>
            <person name="Murphy C."/>
            <person name="Pearson M."/>
            <person name="Poon T.W."/>
            <person name="Priest M."/>
            <person name="Roberts A."/>
            <person name="Saif S."/>
            <person name="Shea T."/>
            <person name="Sykes S."/>
            <person name="Wortman J."/>
            <person name="Nusbaum C."/>
            <person name="Birren B."/>
        </authorList>
    </citation>
    <scope>NUCLEOTIDE SEQUENCE [LARGE SCALE GENOMIC DNA]</scope>
    <source>
        <strain evidence="2">APO3</strain>
    </source>
</reference>
<gene>
    <name evidence="2" type="ORF">H257_04962</name>
</gene>
<dbReference type="RefSeq" id="XP_009827932.1">
    <property type="nucleotide sequence ID" value="XM_009829630.1"/>
</dbReference>